<evidence type="ECO:0000256" key="12">
    <source>
        <dbReference type="RuleBase" id="RU000442"/>
    </source>
</evidence>
<keyword evidence="8 12" id="KW-0239">DNA-directed DNA polymerase</keyword>
<dbReference type="Gene3D" id="1.10.287.690">
    <property type="entry name" value="Helix hairpin bin"/>
    <property type="match status" value="1"/>
</dbReference>
<evidence type="ECO:0000256" key="11">
    <source>
        <dbReference type="ARBA" id="ARBA00049244"/>
    </source>
</evidence>
<keyword evidence="3 12" id="KW-0548">Nucleotidyltransferase</keyword>
<dbReference type="InterPro" id="IPR017964">
    <property type="entry name" value="DNA-dir_DNA_pol_B_CS"/>
</dbReference>
<dbReference type="InterPro" id="IPR004868">
    <property type="entry name" value="DNA-dir_DNA_pol_B_mt/vir"/>
</dbReference>
<dbReference type="PANTHER" id="PTHR33568:SF3">
    <property type="entry name" value="DNA-DIRECTED DNA POLYMERASE"/>
    <property type="match status" value="1"/>
</dbReference>
<dbReference type="GO" id="GO:0006260">
    <property type="term" value="P:DNA replication"/>
    <property type="evidence" value="ECO:0007669"/>
    <property type="project" value="UniProtKB-KW"/>
</dbReference>
<comment type="catalytic activity">
    <reaction evidence="11 12">
        <text>DNA(n) + a 2'-deoxyribonucleoside 5'-triphosphate = DNA(n+1) + diphosphate</text>
        <dbReference type="Rhea" id="RHEA:22508"/>
        <dbReference type="Rhea" id="RHEA-COMP:17339"/>
        <dbReference type="Rhea" id="RHEA-COMP:17340"/>
        <dbReference type="ChEBI" id="CHEBI:33019"/>
        <dbReference type="ChEBI" id="CHEBI:61560"/>
        <dbReference type="ChEBI" id="CHEBI:173112"/>
        <dbReference type="EC" id="2.7.7.7"/>
    </reaction>
</comment>
<dbReference type="InterPro" id="IPR036397">
    <property type="entry name" value="RNaseH_sf"/>
</dbReference>
<keyword evidence="9" id="KW-1194">Viral DNA replication</keyword>
<dbReference type="Gene3D" id="3.30.420.10">
    <property type="entry name" value="Ribonuclease H-like superfamily/Ribonuclease H"/>
    <property type="match status" value="1"/>
</dbReference>
<reference evidence="14" key="1">
    <citation type="journal article" date="2021" name="Proc. Natl. Acad. Sci. U.S.A.">
        <title>A Catalog of Tens of Thousands of Viruses from Human Metagenomes Reveals Hidden Associations with Chronic Diseases.</title>
        <authorList>
            <person name="Tisza M.J."/>
            <person name="Buck C.B."/>
        </authorList>
    </citation>
    <scope>NUCLEOTIDE SEQUENCE</scope>
    <source>
        <strain evidence="14">Cty0j11</strain>
    </source>
</reference>
<dbReference type="PROSITE" id="PS00116">
    <property type="entry name" value="DNA_POLYMERASE_B"/>
    <property type="match status" value="1"/>
</dbReference>
<comment type="similarity">
    <text evidence="1 12">Belongs to the DNA polymerase type-B family.</text>
</comment>
<dbReference type="SUPFAM" id="SSF53098">
    <property type="entry name" value="Ribonuclease H-like"/>
    <property type="match status" value="1"/>
</dbReference>
<evidence type="ECO:0000256" key="5">
    <source>
        <dbReference type="ARBA" id="ARBA00022722"/>
    </source>
</evidence>
<keyword evidence="6" id="KW-0378">Hydrolase</keyword>
<dbReference type="GO" id="GO:0004527">
    <property type="term" value="F:exonuclease activity"/>
    <property type="evidence" value="ECO:0007669"/>
    <property type="project" value="UniProtKB-KW"/>
</dbReference>
<proteinExistence type="inferred from homology"/>
<evidence type="ECO:0000256" key="1">
    <source>
        <dbReference type="ARBA" id="ARBA00005755"/>
    </source>
</evidence>
<dbReference type="Pfam" id="PF03175">
    <property type="entry name" value="DNA_pol_B_2"/>
    <property type="match status" value="2"/>
</dbReference>
<evidence type="ECO:0000256" key="8">
    <source>
        <dbReference type="ARBA" id="ARBA00022932"/>
    </source>
</evidence>
<keyword evidence="10 12" id="KW-0238">DNA-binding</keyword>
<dbReference type="InterPro" id="IPR006172">
    <property type="entry name" value="DNA-dir_DNA_pol_B"/>
</dbReference>
<accession>A0A8S5MCF1</accession>
<dbReference type="Gene3D" id="3.90.1600.10">
    <property type="entry name" value="Palm domain of DNA polymerase"/>
    <property type="match status" value="1"/>
</dbReference>
<dbReference type="EC" id="2.7.7.7" evidence="12"/>
<protein>
    <recommendedName>
        <fullName evidence="12">DNA polymerase</fullName>
        <ecNumber evidence="12">2.7.7.7</ecNumber>
    </recommendedName>
</protein>
<dbReference type="InterPro" id="IPR023211">
    <property type="entry name" value="DNA_pol_palm_dom_sf"/>
</dbReference>
<dbReference type="PRINTS" id="PR00106">
    <property type="entry name" value="DNAPOLB"/>
</dbReference>
<evidence type="ECO:0000256" key="2">
    <source>
        <dbReference type="ARBA" id="ARBA00022679"/>
    </source>
</evidence>
<dbReference type="GO" id="GO:0003677">
    <property type="term" value="F:DNA binding"/>
    <property type="evidence" value="ECO:0007669"/>
    <property type="project" value="UniProtKB-KW"/>
</dbReference>
<dbReference type="InterPro" id="IPR012337">
    <property type="entry name" value="RNaseH-like_sf"/>
</dbReference>
<evidence type="ECO:0000256" key="9">
    <source>
        <dbReference type="ARBA" id="ARBA00023109"/>
    </source>
</evidence>
<dbReference type="Gene3D" id="4.10.80.20">
    <property type="entry name" value="DNA polymerase, domain 5"/>
    <property type="match status" value="1"/>
</dbReference>
<dbReference type="GO" id="GO:0003887">
    <property type="term" value="F:DNA-directed DNA polymerase activity"/>
    <property type="evidence" value="ECO:0007669"/>
    <property type="project" value="UniProtKB-KW"/>
</dbReference>
<keyword evidence="4 12" id="KW-0235">DNA replication</keyword>
<dbReference type="GO" id="GO:0039693">
    <property type="term" value="P:viral DNA genome replication"/>
    <property type="evidence" value="ECO:0007669"/>
    <property type="project" value="UniProtKB-KW"/>
</dbReference>
<evidence type="ECO:0000259" key="13">
    <source>
        <dbReference type="Pfam" id="PF03175"/>
    </source>
</evidence>
<dbReference type="SUPFAM" id="SSF56672">
    <property type="entry name" value="DNA/RNA polymerases"/>
    <property type="match status" value="1"/>
</dbReference>
<evidence type="ECO:0000256" key="7">
    <source>
        <dbReference type="ARBA" id="ARBA00022839"/>
    </source>
</evidence>
<keyword evidence="7" id="KW-0269">Exonuclease</keyword>
<evidence type="ECO:0000256" key="4">
    <source>
        <dbReference type="ARBA" id="ARBA00022705"/>
    </source>
</evidence>
<evidence type="ECO:0000313" key="14">
    <source>
        <dbReference type="EMBL" id="DAD79989.1"/>
    </source>
</evidence>
<evidence type="ECO:0000256" key="3">
    <source>
        <dbReference type="ARBA" id="ARBA00022695"/>
    </source>
</evidence>
<feature type="domain" description="DNA-directed DNA polymerase family B mitochondria/virus" evidence="13">
    <location>
        <begin position="54"/>
        <end position="147"/>
    </location>
</feature>
<sequence length="586" mass="68247">MGKKLLKYVADFETTTQEEDCRVWAAGIYSMENEEFYLGNDIEFFLNFANTMGNAVFYFHNLKFDGSFIIDWLFRHNFKHTTNRKKLNPGEFNTLISDMNQFYSIEISFREGQRTTIYDSLKIIPFKVAVIAKSFGLEVEKGEIDYSYPRPIGWEITKEEQSYIYRDCKIVSDALKVLFSQNLTRITQGSNALYDFKQTLPRKFEKIFPPPKYDKDIRQAYKGGFTYCNPLYQGKNIKEGIVLDKNSMYPSVMRFEKLPFGEGIFYEGKYIQDDLYPLYIQMFVANFELKKNHLPTLQIKGGRFGFLPTEYVTSSNGDEISLCLTSVDLELFLEHYDILSIEYISGWKFSAKVGLFDEYIDKWYKVKEESTRTGNKGMRTLAKLMLNALYGKFATTPECQSKIPYFDEDSNLVKYKLGEIEERKPLYLPVAAFITAYARADVIRNAQKNYKRFIYADTDSLHLIGEEMPQEIDIDDYRLGAWKVESHFKRARFLRAKSYIEYIKEPLPHFTTNPRPKVKYHVSHETFKERLYYAPMKVTCAGMPSSCHKYVTWENFVPGSEFQGKLLASVVAGGTVLKETTFTIKG</sequence>
<dbReference type="Gene3D" id="4.10.80.30">
    <property type="entry name" value="DNA polymerase, domain 6"/>
    <property type="match status" value="1"/>
</dbReference>
<dbReference type="SMART" id="SM00486">
    <property type="entry name" value="POLBc"/>
    <property type="match status" value="1"/>
</dbReference>
<dbReference type="EMBL" id="BK014877">
    <property type="protein sequence ID" value="DAD79989.1"/>
    <property type="molecule type" value="Genomic_DNA"/>
</dbReference>
<dbReference type="GO" id="GO:0000166">
    <property type="term" value="F:nucleotide binding"/>
    <property type="evidence" value="ECO:0007669"/>
    <property type="project" value="InterPro"/>
</dbReference>
<evidence type="ECO:0000256" key="6">
    <source>
        <dbReference type="ARBA" id="ARBA00022801"/>
    </source>
</evidence>
<dbReference type="PANTHER" id="PTHR33568">
    <property type="entry name" value="DNA POLYMERASE"/>
    <property type="match status" value="1"/>
</dbReference>
<feature type="domain" description="DNA-directed DNA polymerase family B mitochondria/virus" evidence="13">
    <location>
        <begin position="153"/>
        <end position="473"/>
    </location>
</feature>
<dbReference type="Gene3D" id="3.30.1770.10">
    <property type="entry name" value="TPR 1 domain of DNA polymerase"/>
    <property type="match status" value="1"/>
</dbReference>
<organism evidence="14">
    <name type="scientific">Podoviridae sp. cty0j11</name>
    <dbReference type="NCBI Taxonomy" id="2826592"/>
    <lineage>
        <taxon>Viruses</taxon>
        <taxon>Duplodnaviria</taxon>
        <taxon>Heunggongvirae</taxon>
        <taxon>Uroviricota</taxon>
        <taxon>Caudoviricetes</taxon>
    </lineage>
</organism>
<evidence type="ECO:0000256" key="10">
    <source>
        <dbReference type="ARBA" id="ARBA00023125"/>
    </source>
</evidence>
<keyword evidence="2 12" id="KW-0808">Transferase</keyword>
<dbReference type="InterPro" id="IPR043502">
    <property type="entry name" value="DNA/RNA_pol_sf"/>
</dbReference>
<keyword evidence="5" id="KW-0540">Nuclease</keyword>
<name>A0A8S5MCF1_9CAUD</name>